<dbReference type="InterPro" id="IPR036322">
    <property type="entry name" value="WD40_repeat_dom_sf"/>
</dbReference>
<reference evidence="2" key="1">
    <citation type="journal article" date="2023" name="G3 (Bethesda)">
        <title>Whole genome assemblies of Zophobas morio and Tenebrio molitor.</title>
        <authorList>
            <person name="Kaur S."/>
            <person name="Stinson S.A."/>
            <person name="diCenzo G.C."/>
        </authorList>
    </citation>
    <scope>NUCLEOTIDE SEQUENCE</scope>
    <source>
        <strain evidence="2">QUZm001</strain>
    </source>
</reference>
<dbReference type="EMBL" id="JALNTZ010000007">
    <property type="protein sequence ID" value="KAJ3645959.1"/>
    <property type="molecule type" value="Genomic_DNA"/>
</dbReference>
<name>A0AA38I3H4_9CUCU</name>
<protein>
    <submittedName>
        <fullName evidence="2">Uncharacterized protein</fullName>
    </submittedName>
</protein>
<dbReference type="InterPro" id="IPR015943">
    <property type="entry name" value="WD40/YVTN_repeat-like_dom_sf"/>
</dbReference>
<comment type="caution">
    <text evidence="2">The sequence shown here is derived from an EMBL/GenBank/DDBJ whole genome shotgun (WGS) entry which is preliminary data.</text>
</comment>
<dbReference type="PANTHER" id="PTHR43172">
    <property type="entry name" value="ADENYLOSUCCINATE LYASE"/>
    <property type="match status" value="1"/>
</dbReference>
<evidence type="ECO:0000313" key="3">
    <source>
        <dbReference type="Proteomes" id="UP001168821"/>
    </source>
</evidence>
<dbReference type="PANTHER" id="PTHR43172:SF1">
    <property type="entry name" value="ADENYLOSUCCINATE LYASE"/>
    <property type="match status" value="1"/>
</dbReference>
<dbReference type="AlphaFoldDB" id="A0AA38I3H4"/>
<dbReference type="GO" id="GO:0070626">
    <property type="term" value="F:(S)-2-(5-amino-1-(5-phospho-D-ribosyl)imidazole-4-carboxamido) succinate lyase (fumarate-forming) activity"/>
    <property type="evidence" value="ECO:0007669"/>
    <property type="project" value="TreeGrafter"/>
</dbReference>
<dbReference type="GO" id="GO:0005829">
    <property type="term" value="C:cytosol"/>
    <property type="evidence" value="ECO:0007669"/>
    <property type="project" value="TreeGrafter"/>
</dbReference>
<evidence type="ECO:0000256" key="1">
    <source>
        <dbReference type="ARBA" id="ARBA00023239"/>
    </source>
</evidence>
<dbReference type="GO" id="GO:0044208">
    <property type="term" value="P:'de novo' AMP biosynthetic process"/>
    <property type="evidence" value="ECO:0007669"/>
    <property type="project" value="TreeGrafter"/>
</dbReference>
<proteinExistence type="predicted"/>
<dbReference type="SUPFAM" id="SSF50978">
    <property type="entry name" value="WD40 repeat-like"/>
    <property type="match status" value="1"/>
</dbReference>
<organism evidence="2 3">
    <name type="scientific">Zophobas morio</name>
    <dbReference type="NCBI Taxonomy" id="2755281"/>
    <lineage>
        <taxon>Eukaryota</taxon>
        <taxon>Metazoa</taxon>
        <taxon>Ecdysozoa</taxon>
        <taxon>Arthropoda</taxon>
        <taxon>Hexapoda</taxon>
        <taxon>Insecta</taxon>
        <taxon>Pterygota</taxon>
        <taxon>Neoptera</taxon>
        <taxon>Endopterygota</taxon>
        <taxon>Coleoptera</taxon>
        <taxon>Polyphaga</taxon>
        <taxon>Cucujiformia</taxon>
        <taxon>Tenebrionidae</taxon>
        <taxon>Zophobas</taxon>
    </lineage>
</organism>
<dbReference type="GO" id="GO:0004018">
    <property type="term" value="F:N6-(1,2-dicarboxyethyl)AMP AMP-lyase (fumarate-forming) activity"/>
    <property type="evidence" value="ECO:0007669"/>
    <property type="project" value="TreeGrafter"/>
</dbReference>
<dbReference type="Gene3D" id="2.130.10.10">
    <property type="entry name" value="YVTN repeat-like/Quinoprotein amine dehydrogenase"/>
    <property type="match status" value="1"/>
</dbReference>
<dbReference type="Gene3D" id="1.10.275.10">
    <property type="entry name" value="Fumarase/aspartase (N-terminal domain)"/>
    <property type="match status" value="1"/>
</dbReference>
<evidence type="ECO:0000313" key="2">
    <source>
        <dbReference type="EMBL" id="KAJ3645959.1"/>
    </source>
</evidence>
<sequence>MNKTVIVWKISDMERVFTIKSKSIYIIIIRALASHPWKRSLLACGCTDEASARVTIWNINTQNQVAREKTSHKNSSIGALTFNPISGELVVSYFVRDNHAGTGIITVLSNIHTVVEELHIHDAPILYLLWGSGGRQLADSLLLLRGKCLFVADRVVSGTSCASLIFPLMSVVKGLVIKVGTSRVFSFSLGAPALFDTRPGIVTGAGASIVRYKFNTICNLHLSKSKSIDNILFVQTKRKKMYKTQNGDTFDSNNPYCNYRSPLSTRYASKDMQYNFSEQKKFSTWRRLWINLAKAEQVSASEILILEKLGYVMVIIGKFLKFVPGKFILCQFIPFKNNLVT</sequence>
<dbReference type="InterPro" id="IPR024083">
    <property type="entry name" value="Fumarase/histidase_N"/>
</dbReference>
<keyword evidence="1" id="KW-0456">Lyase</keyword>
<gene>
    <name evidence="2" type="ORF">Zmor_023576</name>
</gene>
<dbReference type="Proteomes" id="UP001168821">
    <property type="component" value="Unassembled WGS sequence"/>
</dbReference>
<accession>A0AA38I3H4</accession>
<keyword evidence="3" id="KW-1185">Reference proteome</keyword>